<keyword evidence="1" id="KW-0012">Acyltransferase</keyword>
<dbReference type="Gene3D" id="3.40.50.1820">
    <property type="entry name" value="alpha/beta hydrolase"/>
    <property type="match status" value="1"/>
</dbReference>
<evidence type="ECO:0000313" key="1">
    <source>
        <dbReference type="EMBL" id="AKH43771.1"/>
    </source>
</evidence>
<dbReference type="EMBL" id="CP011452">
    <property type="protein sequence ID" value="AKH43771.1"/>
    <property type="molecule type" value="Genomic_DNA"/>
</dbReference>
<accession>A0A0F7KX47</accession>
<dbReference type="InterPro" id="IPR051321">
    <property type="entry name" value="PHA/PHB_synthase"/>
</dbReference>
<dbReference type="InterPro" id="IPR029058">
    <property type="entry name" value="AB_hydrolase_fold"/>
</dbReference>
<dbReference type="RefSeq" id="WP_053833591.1">
    <property type="nucleotide sequence ID" value="NZ_CP011452.2"/>
</dbReference>
<dbReference type="STRING" id="1267766.WYH_02741"/>
<sequence length="323" mass="35926">MVDQGYTVFAISWRNPGPEQRNLDMESYRRDGVMRAVEAVTDITGAESVHACGYCLGGTLLAIAAAAAARDGDKRFHSLTFLAAQTDFSEPGEIGLFIDEAQVRFLENQMWQQGYLDSSQMGGAFQMLRSADLVWSRGVQDYLLGERAPVNDLMAWNADGTRMPYAMHSQYLRQLFLENALARDRFRVGGSTISLEEISAPSYVLGTEKDHVAPWHSVWKIHTLTDCDLRFVLTSGGHNGGIVSPPGHPHRHYRGLTRNGGKRHADPDAWLASAEVTEGSWWTDWARWLDQHSGEPVAARKPGNARKGYPALEDAPGRYVLKH</sequence>
<organism evidence="1 2">
    <name type="scientific">Croceibacterium atlanticum</name>
    <dbReference type="NCBI Taxonomy" id="1267766"/>
    <lineage>
        <taxon>Bacteria</taxon>
        <taxon>Pseudomonadati</taxon>
        <taxon>Pseudomonadota</taxon>
        <taxon>Alphaproteobacteria</taxon>
        <taxon>Sphingomonadales</taxon>
        <taxon>Erythrobacteraceae</taxon>
        <taxon>Croceibacterium</taxon>
    </lineage>
</organism>
<proteinExistence type="predicted"/>
<dbReference type="KEGG" id="aay:WYH_02741"/>
<name>A0A0F7KX47_9SPHN</name>
<dbReference type="PANTHER" id="PTHR36837:SF5">
    <property type="entry name" value="POLY-3-HYDROXYBUTYRATE SYNTHASE"/>
    <property type="match status" value="1"/>
</dbReference>
<dbReference type="SUPFAM" id="SSF53474">
    <property type="entry name" value="alpha/beta-Hydrolases"/>
    <property type="match status" value="1"/>
</dbReference>
<gene>
    <name evidence="1" type="primary">phbC_4</name>
    <name evidence="1" type="ORF">WYH_02741</name>
</gene>
<keyword evidence="1" id="KW-0808">Transferase</keyword>
<keyword evidence="2" id="KW-1185">Reference proteome</keyword>
<dbReference type="PANTHER" id="PTHR36837">
    <property type="entry name" value="POLY(3-HYDROXYALKANOATE) POLYMERASE SUBUNIT PHAC"/>
    <property type="match status" value="1"/>
</dbReference>
<dbReference type="OrthoDB" id="7208816at2"/>
<dbReference type="Pfam" id="PF00561">
    <property type="entry name" value="Abhydrolase_1"/>
    <property type="match status" value="1"/>
</dbReference>
<evidence type="ECO:0000313" key="2">
    <source>
        <dbReference type="Proteomes" id="UP000034392"/>
    </source>
</evidence>
<reference evidence="1" key="1">
    <citation type="submission" date="2015-05" db="EMBL/GenBank/DDBJ databases">
        <title>The complete genome of Altererythrobacter atlanticus strain 26DY36.</title>
        <authorList>
            <person name="Wu Y.-H."/>
            <person name="Cheng H."/>
            <person name="Wu X.-W."/>
        </authorList>
    </citation>
    <scope>NUCLEOTIDE SEQUENCE [LARGE SCALE GENOMIC DNA]</scope>
    <source>
        <strain evidence="1">26DY36</strain>
    </source>
</reference>
<dbReference type="InterPro" id="IPR000073">
    <property type="entry name" value="AB_hydrolase_1"/>
</dbReference>
<dbReference type="Proteomes" id="UP000034392">
    <property type="component" value="Chromosome"/>
</dbReference>
<dbReference type="GO" id="GO:0016746">
    <property type="term" value="F:acyltransferase activity"/>
    <property type="evidence" value="ECO:0007669"/>
    <property type="project" value="UniProtKB-KW"/>
</dbReference>
<dbReference type="AlphaFoldDB" id="A0A0F7KX47"/>
<dbReference type="PATRIC" id="fig|1267766.3.peg.2777"/>
<protein>
    <submittedName>
        <fullName evidence="1">Poly-beta-hydroxybutyrate polymerase</fullName>
        <ecNumber evidence="1">2.3.1.-</ecNumber>
    </submittedName>
</protein>
<dbReference type="EC" id="2.3.1.-" evidence="1"/>